<accession>A0A2N9EM25</accession>
<dbReference type="InterPro" id="IPR001878">
    <property type="entry name" value="Znf_CCHC"/>
</dbReference>
<proteinExistence type="predicted"/>
<evidence type="ECO:0008006" key="6">
    <source>
        <dbReference type="Google" id="ProtNLM"/>
    </source>
</evidence>
<evidence type="ECO:0000256" key="1">
    <source>
        <dbReference type="PROSITE-ProRule" id="PRU00047"/>
    </source>
</evidence>
<protein>
    <recommendedName>
        <fullName evidence="6">CCHC-type domain-containing protein</fullName>
    </recommendedName>
</protein>
<name>A0A2N9EM25_FAGSY</name>
<dbReference type="PROSITE" id="PS50158">
    <property type="entry name" value="ZF_CCHC"/>
    <property type="match status" value="1"/>
</dbReference>
<feature type="region of interest" description="Disordered" evidence="2">
    <location>
        <begin position="398"/>
        <end position="468"/>
    </location>
</feature>
<feature type="domain" description="Reverse transcriptase" evidence="4">
    <location>
        <begin position="1060"/>
        <end position="1341"/>
    </location>
</feature>
<dbReference type="Pfam" id="PF14111">
    <property type="entry name" value="DUF4283"/>
    <property type="match status" value="1"/>
</dbReference>
<feature type="domain" description="CCHC-type" evidence="3">
    <location>
        <begin position="253"/>
        <end position="267"/>
    </location>
</feature>
<feature type="compositionally biased region" description="Basic and acidic residues" evidence="2">
    <location>
        <begin position="587"/>
        <end position="610"/>
    </location>
</feature>
<feature type="compositionally biased region" description="Basic and acidic residues" evidence="2">
    <location>
        <begin position="455"/>
        <end position="468"/>
    </location>
</feature>
<evidence type="ECO:0000313" key="5">
    <source>
        <dbReference type="EMBL" id="SPC75604.1"/>
    </source>
</evidence>
<keyword evidence="1" id="KW-0479">Metal-binding</keyword>
<dbReference type="PANTHER" id="PTHR33116:SF70">
    <property type="entry name" value="NON-LTR RETROELEMENT REVERSE TRANSCRIPTASE-LIKE PROTEIN"/>
    <property type="match status" value="1"/>
</dbReference>
<dbReference type="EMBL" id="OIVN01000169">
    <property type="protein sequence ID" value="SPC75604.1"/>
    <property type="molecule type" value="Genomic_DNA"/>
</dbReference>
<reference evidence="5" key="1">
    <citation type="submission" date="2018-02" db="EMBL/GenBank/DDBJ databases">
        <authorList>
            <person name="Cohen D.B."/>
            <person name="Kent A.D."/>
        </authorList>
    </citation>
    <scope>NUCLEOTIDE SEQUENCE</scope>
</reference>
<feature type="compositionally biased region" description="Acidic residues" evidence="2">
    <location>
        <begin position="611"/>
        <end position="622"/>
    </location>
</feature>
<dbReference type="SUPFAM" id="SSF56219">
    <property type="entry name" value="DNase I-like"/>
    <property type="match status" value="1"/>
</dbReference>
<feature type="compositionally biased region" description="Polar residues" evidence="2">
    <location>
        <begin position="320"/>
        <end position="329"/>
    </location>
</feature>
<dbReference type="CDD" id="cd01650">
    <property type="entry name" value="RT_nLTR_like"/>
    <property type="match status" value="1"/>
</dbReference>
<feature type="compositionally biased region" description="Basic and acidic residues" evidence="2">
    <location>
        <begin position="353"/>
        <end position="366"/>
    </location>
</feature>
<dbReference type="Pfam" id="PF00078">
    <property type="entry name" value="RVT_1"/>
    <property type="match status" value="1"/>
</dbReference>
<dbReference type="InterPro" id="IPR043502">
    <property type="entry name" value="DNA/RNA_pol_sf"/>
</dbReference>
<gene>
    <name evidence="5" type="ORF">FSB_LOCUS3486</name>
</gene>
<feature type="compositionally biased region" description="Polar residues" evidence="2">
    <location>
        <begin position="343"/>
        <end position="352"/>
    </location>
</feature>
<feature type="compositionally biased region" description="Low complexity" evidence="2">
    <location>
        <begin position="411"/>
        <end position="423"/>
    </location>
</feature>
<sequence length="1902" mass="212806">MRSTKKVKENPAISQAGDFPTGSYKDRLVGEIPGAFLHAFGLDPSSTVLGEIEEEEDEILEDVQEVIDGIANVKLSKNTKVRIRSKWTHSLIIKVFGRSVGFHFLHSRIMGLWKLVGRLDCVDLGHEFFLIRFGLVEDFDRVLQNGPWFIGEHYLTIRPWQPNFKPSIANCSSVAVWARLPKLPMEYYEESVLRSIGSAIGPVLKIDAQTATESRGRYARICVQVNLDNPLIRAVRLDKFYQSVIYEGLHLLCFSCGRLGHRKGNCPYSIKEPTQAPVEEVVVLEVDKVDELAGNIENDYGPWSIVQRRKSSRRLDNKKTFSSNKSKPASSDILGCDRAHGSRSPSDNFSTDTQERRHSEGKRKLQAESVSPAGSAGLPPITPNFSFVSTVTTPKLETQHLPKSFSSPRVSDSLNGKRSSSSKGKAKEHRNGFVKSASLGNPSQRKNNGSSSDDVGSHKGHLDCDSRVVRPGAHDSLEVHLPTDEGKPSPGLTPVLRSGVATVGKPLVGVLDGPTSTKTGEYTSVEDATVNISGASLVRIKSLRRDLRKENVSGTTNCCLLSGQQNTKEVDSSIPTKLTFQSSDLPKGNEHGDHGAYGDNDERRRSHQEVSEGDGMEFDGANEEGALNPNFRRSIADLVSCHSPSLLIVTETRVGGDRAKEITDTLPFDGAIHADTIGYAGGLWLLWNSAVVDVSVLAATEQEIHAVVKVRSSNFSWLLSAIYASPRFLERKVLWDNLSQVASLHNLPWLLAGDFNEVLSSEDKFGGLPVNLRRSQLFSNCLNNCAWREVYPEATVHHLTRIHSDHCPVIICLSKPPCLSLPRPFIFQPVWFSHPSFPEVVNNSWDVVLPLESNIIEFTEAVMKWNKDVFGNIFWKKKNLTARLRGIQSSLAVSPNAYLVNLEKTLRKKFLVVLQQEEEFWSVKSRYNWLIQGDRNTAFFHSSTLVRRKRNRILSIKDNMGNWIHLEADIATLVRKGFMDLFCTSMCSAPRSIWSINNWKACILEGDSLTLSQPISSSEVKVVLWSMKPFKAPGPDGLHAGFFQRTWATIKESVVKEVQGIFNCGVIPEYLNQTLITLIPKCVGADCLSKFRPIGLCNTIYKVVTKIIVLRLRPLLDALISPLQTAFVPGRKGIDNMIIVQELVHSLSLKKGLAGFVAIKIDLEKAYDRIEWQFIRDMLNLFKVPNFLSNVIMSCVSTSSISVLLNGGKLESFLPSRGIRQGDPLFTYIFIMCMEFLSYLIHERCSDNLWDPVKAARNGPAFSHLFFADDLVLFAKADRKNCQSIKEVLETFCDLSGQKVNSCKSKAYFSPNVNPDQRRELCSVLGIDSTPNLGKYLGFPIKHSGSSGHDFDFIIDRMQTKLTGWKAKLLSMAGRVILTQAVTSAIPSYVMQGIMLPAKILNSIDRVNRNFIWGSSDLNKKLHLMSWRKITRPKSEGGLGIMAAKPKNLALAAKLCWRFKSKPNAFWAKVLGCKYLFGARPRKHAFSKTWSTIRKGEDICTLGSRWLIGSNCTLNFWSDKWLTSGDLRGLIFGPLNLGEELLCINNIYEDGIWHLHRLSFVIPYHLELLIKATPIRRNSVGGNELVITPFLPTGFSRVSVRKTGQPEPKPALIRRGLAASNTPKKKVRDTFPEPIWEATFAQRFSPTRCNLVQEPRPLGKRFTSATTCNFRIVKSSSGQAGISVKKMTPWHKEHSDGLRSQDHILRTQTRLCARPVPLKSRQNKVLLKVPGFSHRRCHACAQSLPDSQQVDLRARAHWKEDTSMHDVELSDRQEFIGASRNPDRKTALKRTKNTPVASVRGAISHKSKLGFPQIRNLAKSRQRKLSDGTKNVKIRHRELGQICARTGTRFEKKRAGSKTHFFSRTAAFARRVFPARNKLIREPGCVGKIMTPATTWNSRFAE</sequence>
<dbReference type="InterPro" id="IPR000477">
    <property type="entry name" value="RT_dom"/>
</dbReference>
<dbReference type="InterPro" id="IPR036691">
    <property type="entry name" value="Endo/exonu/phosph_ase_sf"/>
</dbReference>
<dbReference type="PANTHER" id="PTHR33116">
    <property type="entry name" value="REVERSE TRANSCRIPTASE ZINC-BINDING DOMAIN-CONTAINING PROTEIN-RELATED-RELATED"/>
    <property type="match status" value="1"/>
</dbReference>
<dbReference type="InterPro" id="IPR025558">
    <property type="entry name" value="DUF4283"/>
</dbReference>
<evidence type="ECO:0000256" key="2">
    <source>
        <dbReference type="SAM" id="MobiDB-lite"/>
    </source>
</evidence>
<dbReference type="GO" id="GO:0008270">
    <property type="term" value="F:zinc ion binding"/>
    <property type="evidence" value="ECO:0007669"/>
    <property type="project" value="UniProtKB-KW"/>
</dbReference>
<feature type="region of interest" description="Disordered" evidence="2">
    <location>
        <begin position="314"/>
        <end position="382"/>
    </location>
</feature>
<dbReference type="Gene3D" id="3.60.10.10">
    <property type="entry name" value="Endonuclease/exonuclease/phosphatase"/>
    <property type="match status" value="1"/>
</dbReference>
<dbReference type="PROSITE" id="PS50878">
    <property type="entry name" value="RT_POL"/>
    <property type="match status" value="1"/>
</dbReference>
<organism evidence="5">
    <name type="scientific">Fagus sylvatica</name>
    <name type="common">Beechnut</name>
    <dbReference type="NCBI Taxonomy" id="28930"/>
    <lineage>
        <taxon>Eukaryota</taxon>
        <taxon>Viridiplantae</taxon>
        <taxon>Streptophyta</taxon>
        <taxon>Embryophyta</taxon>
        <taxon>Tracheophyta</taxon>
        <taxon>Spermatophyta</taxon>
        <taxon>Magnoliopsida</taxon>
        <taxon>eudicotyledons</taxon>
        <taxon>Gunneridae</taxon>
        <taxon>Pentapetalae</taxon>
        <taxon>rosids</taxon>
        <taxon>fabids</taxon>
        <taxon>Fagales</taxon>
        <taxon>Fagaceae</taxon>
        <taxon>Fagus</taxon>
    </lineage>
</organism>
<evidence type="ECO:0000259" key="3">
    <source>
        <dbReference type="PROSITE" id="PS50158"/>
    </source>
</evidence>
<keyword evidence="1" id="KW-0863">Zinc-finger</keyword>
<evidence type="ECO:0000259" key="4">
    <source>
        <dbReference type="PROSITE" id="PS50878"/>
    </source>
</evidence>
<keyword evidence="1" id="KW-0862">Zinc</keyword>
<dbReference type="SUPFAM" id="SSF56672">
    <property type="entry name" value="DNA/RNA polymerases"/>
    <property type="match status" value="1"/>
</dbReference>
<feature type="compositionally biased region" description="Polar residues" evidence="2">
    <location>
        <begin position="438"/>
        <end position="454"/>
    </location>
</feature>
<dbReference type="GO" id="GO:0003676">
    <property type="term" value="F:nucleic acid binding"/>
    <property type="evidence" value="ECO:0007669"/>
    <property type="project" value="InterPro"/>
</dbReference>
<feature type="region of interest" description="Disordered" evidence="2">
    <location>
        <begin position="579"/>
        <end position="623"/>
    </location>
</feature>